<dbReference type="Proteomes" id="UP000818537">
    <property type="component" value="Unassembled WGS sequence"/>
</dbReference>
<sequence length="57" mass="6074">ELEAAIINISQTTESMSNTTTNEILALQEEVSGISKVVLQNRLALDVVLASQGDVCI</sequence>
<evidence type="ECO:0000313" key="2">
    <source>
        <dbReference type="EMBL" id="KAF1505273.1"/>
    </source>
</evidence>
<dbReference type="Pfam" id="PF00429">
    <property type="entry name" value="TLV_coat"/>
    <property type="match status" value="1"/>
</dbReference>
<dbReference type="PANTHER" id="PTHR10424">
    <property type="entry name" value="VIRAL ENVELOPE PROTEIN"/>
    <property type="match status" value="1"/>
</dbReference>
<keyword evidence="1" id="KW-1015">Disulfide bond</keyword>
<feature type="non-terminal residue" evidence="2">
    <location>
        <position position="57"/>
    </location>
</feature>
<accession>A0A8S9F6A7</accession>
<dbReference type="PANTHER" id="PTHR10424:SF73">
    <property type="entry name" value="ENDOGENOUS RETROVIRUS GROUP FC1 ENV POLYPROTEIN-RELATED"/>
    <property type="match status" value="1"/>
</dbReference>
<evidence type="ECO:0000313" key="3">
    <source>
        <dbReference type="Proteomes" id="UP000818537"/>
    </source>
</evidence>
<proteinExistence type="predicted"/>
<evidence type="ECO:0008006" key="4">
    <source>
        <dbReference type="Google" id="ProtNLM"/>
    </source>
</evidence>
<organism evidence="2 3">
    <name type="scientific">Eudyptula minor novaehollandiae</name>
    <name type="common">Australian little penguin</name>
    <dbReference type="NCBI Taxonomy" id="2052820"/>
    <lineage>
        <taxon>Eukaryota</taxon>
        <taxon>Metazoa</taxon>
        <taxon>Chordata</taxon>
        <taxon>Craniata</taxon>
        <taxon>Vertebrata</taxon>
        <taxon>Euteleostomi</taxon>
        <taxon>Archelosauria</taxon>
        <taxon>Archosauria</taxon>
        <taxon>Dinosauria</taxon>
        <taxon>Saurischia</taxon>
        <taxon>Theropoda</taxon>
        <taxon>Coelurosauria</taxon>
        <taxon>Aves</taxon>
        <taxon>Neognathae</taxon>
        <taxon>Neoaves</taxon>
        <taxon>Aequornithes</taxon>
        <taxon>Sphenisciformes</taxon>
        <taxon>Spheniscidae</taxon>
        <taxon>Eudyptula</taxon>
    </lineage>
</organism>
<protein>
    <recommendedName>
        <fullName evidence="4">ERVV1 protein</fullName>
    </recommendedName>
</protein>
<dbReference type="Gene3D" id="1.10.287.210">
    <property type="match status" value="1"/>
</dbReference>
<feature type="non-terminal residue" evidence="2">
    <location>
        <position position="1"/>
    </location>
</feature>
<dbReference type="AlphaFoldDB" id="A0A8S9F6A7"/>
<reference evidence="2" key="1">
    <citation type="journal article" date="2019" name="Gigascience">
        <title>High-coverage genomes to elucidate the evolution of penguins.</title>
        <authorList>
            <person name="Pan H."/>
            <person name="Cole T.L."/>
            <person name="Bi X."/>
            <person name="Fang M."/>
            <person name="Zhou C."/>
            <person name="Yang Z."/>
            <person name="Ksepka D.T."/>
            <person name="Hart T."/>
            <person name="Bouzat J.L."/>
            <person name="Argilla L.S."/>
            <person name="Bertelsen M.F."/>
            <person name="Boersma P.D."/>
            <person name="Bost C.A."/>
            <person name="Cherel Y."/>
            <person name="Dann P."/>
            <person name="Fiddaman S.R."/>
            <person name="Howard P."/>
            <person name="Labuschagne K."/>
            <person name="Mattern T."/>
            <person name="Miller G."/>
            <person name="Parker P."/>
            <person name="Phillips R.A."/>
            <person name="Quillfeldt P."/>
            <person name="Ryan P.G."/>
            <person name="Taylor H."/>
            <person name="Thompson D.R."/>
            <person name="Young M.J."/>
            <person name="Ellegaard M.R."/>
            <person name="Gilbert M.T.P."/>
            <person name="Sinding M.S."/>
            <person name="Pacheco G."/>
            <person name="Shepherd L.D."/>
            <person name="Tennyson A.J.D."/>
            <person name="Grosser S."/>
            <person name="Kay E."/>
            <person name="Nupen L.J."/>
            <person name="Ellenberg U."/>
            <person name="Houston D.M."/>
            <person name="Reeve A.H."/>
            <person name="Johnson K."/>
            <person name="Masello J.F."/>
            <person name="Stracke T."/>
            <person name="McKinlay B."/>
            <person name="Borboroglu P.G."/>
            <person name="Zhang D.X."/>
            <person name="Zhang G."/>
        </authorList>
    </citation>
    <scope>NUCLEOTIDE SEQUENCE</scope>
    <source>
        <strain evidence="2">10/9/18-1</strain>
    </source>
</reference>
<name>A0A8S9F6A7_EUDMI</name>
<comment type="caution">
    <text evidence="2">The sequence shown here is derived from an EMBL/GenBank/DDBJ whole genome shotgun (WGS) entry which is preliminary data.</text>
</comment>
<dbReference type="SUPFAM" id="SSF58069">
    <property type="entry name" value="Virus ectodomain"/>
    <property type="match status" value="1"/>
</dbReference>
<evidence type="ECO:0000256" key="1">
    <source>
        <dbReference type="ARBA" id="ARBA00023157"/>
    </source>
</evidence>
<dbReference type="EMBL" id="VULB01001860">
    <property type="protein sequence ID" value="KAF1505273.1"/>
    <property type="molecule type" value="Genomic_DNA"/>
</dbReference>
<gene>
    <name evidence="2" type="ORF">FQV18_0002297</name>
</gene>
<dbReference type="InterPro" id="IPR018154">
    <property type="entry name" value="TLV/ENV_coat_polyprotein"/>
</dbReference>